<evidence type="ECO:0000313" key="6">
    <source>
        <dbReference type="EMBL" id="RIA43977.1"/>
    </source>
</evidence>
<dbReference type="CDD" id="cd01949">
    <property type="entry name" value="GGDEF"/>
    <property type="match status" value="1"/>
</dbReference>
<evidence type="ECO:0000259" key="5">
    <source>
        <dbReference type="PROSITE" id="PS50887"/>
    </source>
</evidence>
<dbReference type="AlphaFoldDB" id="A0A397P9W8"/>
<dbReference type="EMBL" id="QXDC01000003">
    <property type="protein sequence ID" value="RIA43977.1"/>
    <property type="molecule type" value="Genomic_DNA"/>
</dbReference>
<dbReference type="InterPro" id="IPR043128">
    <property type="entry name" value="Rev_trsase/Diguanyl_cyclase"/>
</dbReference>
<sequence length="359" mass="38440">MASHVSESERDQPADRSGDMASPGDVPGETARHLFERIGAFLDNHRLGTDPITYNFVYRVLSEPQGPLARAVNGLVDGGVRLTLSDIASLGESVGEACAPSAAGEKWVARAQTQIEGVEHIVRTVQAEANAFATSIAAGADAISDARDISPVSEIVAVARAMVARTRVVEARLDDATREAQVLRRELDEARADAQRDPLTQLPNRRVLEERYAIPTDADPAICLAMCDIDHFKQVNDRFGHAVGDRVLRAIGTALDDICVDHLVARYGGEEFAVLFTGVSLACAEELLERARASVSSKRYRLRESDAPLGVITFSAGLTLAAVGETLGTVLGRADRLLYAAKADGRNCIRAAAADIADR</sequence>
<comment type="caution">
    <text evidence="6">The sequence shown here is derived from an EMBL/GenBank/DDBJ whole genome shotgun (WGS) entry which is preliminary data.</text>
</comment>
<dbReference type="SMART" id="SM00267">
    <property type="entry name" value="GGDEF"/>
    <property type="match status" value="1"/>
</dbReference>
<dbReference type="InterPro" id="IPR000160">
    <property type="entry name" value="GGDEF_dom"/>
</dbReference>
<dbReference type="GO" id="GO:0052621">
    <property type="term" value="F:diguanylate cyclase activity"/>
    <property type="evidence" value="ECO:0007669"/>
    <property type="project" value="UniProtKB-EC"/>
</dbReference>
<dbReference type="Proteomes" id="UP000266568">
    <property type="component" value="Unassembled WGS sequence"/>
</dbReference>
<feature type="region of interest" description="Disordered" evidence="4">
    <location>
        <begin position="1"/>
        <end position="29"/>
    </location>
</feature>
<dbReference type="Gene3D" id="3.30.70.270">
    <property type="match status" value="1"/>
</dbReference>
<dbReference type="PANTHER" id="PTHR45138:SF9">
    <property type="entry name" value="DIGUANYLATE CYCLASE DGCM-RELATED"/>
    <property type="match status" value="1"/>
</dbReference>
<dbReference type="GO" id="GO:1902201">
    <property type="term" value="P:negative regulation of bacterial-type flagellum-dependent cell motility"/>
    <property type="evidence" value="ECO:0007669"/>
    <property type="project" value="TreeGrafter"/>
</dbReference>
<evidence type="ECO:0000256" key="4">
    <source>
        <dbReference type="SAM" id="MobiDB-lite"/>
    </source>
</evidence>
<evidence type="ECO:0000256" key="2">
    <source>
        <dbReference type="ARBA" id="ARBA00034247"/>
    </source>
</evidence>
<dbReference type="GO" id="GO:0043709">
    <property type="term" value="P:cell adhesion involved in single-species biofilm formation"/>
    <property type="evidence" value="ECO:0007669"/>
    <property type="project" value="TreeGrafter"/>
</dbReference>
<proteinExistence type="predicted"/>
<dbReference type="EC" id="2.7.7.65" evidence="1"/>
<evidence type="ECO:0000313" key="7">
    <source>
        <dbReference type="Proteomes" id="UP000266568"/>
    </source>
</evidence>
<feature type="compositionally biased region" description="Basic and acidic residues" evidence="4">
    <location>
        <begin position="1"/>
        <end position="18"/>
    </location>
</feature>
<comment type="catalytic activity">
    <reaction evidence="2">
        <text>2 GTP = 3',3'-c-di-GMP + 2 diphosphate</text>
        <dbReference type="Rhea" id="RHEA:24898"/>
        <dbReference type="ChEBI" id="CHEBI:33019"/>
        <dbReference type="ChEBI" id="CHEBI:37565"/>
        <dbReference type="ChEBI" id="CHEBI:58805"/>
        <dbReference type="EC" id="2.7.7.65"/>
    </reaction>
</comment>
<keyword evidence="7" id="KW-1185">Reference proteome</keyword>
<protein>
    <recommendedName>
        <fullName evidence="1">diguanylate cyclase</fullName>
        <ecNumber evidence="1">2.7.7.65</ecNumber>
    </recommendedName>
</protein>
<feature type="domain" description="GGDEF" evidence="5">
    <location>
        <begin position="220"/>
        <end position="354"/>
    </location>
</feature>
<dbReference type="PANTHER" id="PTHR45138">
    <property type="entry name" value="REGULATORY COMPONENTS OF SENSORY TRANSDUCTION SYSTEM"/>
    <property type="match status" value="1"/>
</dbReference>
<evidence type="ECO:0000256" key="3">
    <source>
        <dbReference type="SAM" id="Coils"/>
    </source>
</evidence>
<accession>A0A397P9W8</accession>
<dbReference type="InterPro" id="IPR029787">
    <property type="entry name" value="Nucleotide_cyclase"/>
</dbReference>
<dbReference type="Pfam" id="PF00990">
    <property type="entry name" value="GGDEF"/>
    <property type="match status" value="1"/>
</dbReference>
<dbReference type="SUPFAM" id="SSF55073">
    <property type="entry name" value="Nucleotide cyclase"/>
    <property type="match status" value="1"/>
</dbReference>
<reference evidence="6 7" key="1">
    <citation type="submission" date="2018-08" db="EMBL/GenBank/DDBJ databases">
        <title>Genomic Encyclopedia of Type Strains, Phase IV (KMG-IV): sequencing the most valuable type-strain genomes for metagenomic binning, comparative biology and taxonomic classification.</title>
        <authorList>
            <person name="Goeker M."/>
        </authorList>
    </citation>
    <scope>NUCLEOTIDE SEQUENCE [LARGE SCALE GENOMIC DNA]</scope>
    <source>
        <strain evidence="6 7">DSM 25527</strain>
    </source>
</reference>
<dbReference type="RefSeq" id="WP_245968375.1">
    <property type="nucleotide sequence ID" value="NZ_QXDC01000003.1"/>
</dbReference>
<gene>
    <name evidence="6" type="ORF">DFR49_2211</name>
</gene>
<dbReference type="NCBIfam" id="TIGR00254">
    <property type="entry name" value="GGDEF"/>
    <property type="match status" value="1"/>
</dbReference>
<evidence type="ECO:0000256" key="1">
    <source>
        <dbReference type="ARBA" id="ARBA00012528"/>
    </source>
</evidence>
<dbReference type="InterPro" id="IPR050469">
    <property type="entry name" value="Diguanylate_Cyclase"/>
</dbReference>
<dbReference type="GO" id="GO:0005886">
    <property type="term" value="C:plasma membrane"/>
    <property type="evidence" value="ECO:0007669"/>
    <property type="project" value="TreeGrafter"/>
</dbReference>
<name>A0A397P9W8_9SPHN</name>
<feature type="coiled-coil region" evidence="3">
    <location>
        <begin position="166"/>
        <end position="193"/>
    </location>
</feature>
<keyword evidence="3" id="KW-0175">Coiled coil</keyword>
<organism evidence="6 7">
    <name type="scientific">Hephaestia caeni</name>
    <dbReference type="NCBI Taxonomy" id="645617"/>
    <lineage>
        <taxon>Bacteria</taxon>
        <taxon>Pseudomonadati</taxon>
        <taxon>Pseudomonadota</taxon>
        <taxon>Alphaproteobacteria</taxon>
        <taxon>Sphingomonadales</taxon>
        <taxon>Sphingomonadaceae</taxon>
        <taxon>Hephaestia</taxon>
    </lineage>
</organism>
<dbReference type="PROSITE" id="PS50887">
    <property type="entry name" value="GGDEF"/>
    <property type="match status" value="1"/>
</dbReference>